<reference evidence="2" key="1">
    <citation type="submission" date="2019-02" db="EMBL/GenBank/DDBJ databases">
        <title>Draft genome sequence of Planktothrix agardhii NIES-905.</title>
        <authorList>
            <person name="Yamaguchi H."/>
            <person name="Suzuki S."/>
            <person name="Kawachi M."/>
        </authorList>
    </citation>
    <scope>NUCLEOTIDE SEQUENCE [LARGE SCALE GENOMIC DNA]</scope>
    <source>
        <strain evidence="2">CCAP 1459/11A</strain>
    </source>
</reference>
<protein>
    <submittedName>
        <fullName evidence="1">Uncharacterized protein</fullName>
    </submittedName>
</protein>
<name>A0A4V0XUD0_PLAAG</name>
<gene>
    <name evidence="1" type="ORF">PA905_12450</name>
</gene>
<organism evidence="1 2">
    <name type="scientific">Planktothrix agardhii CCAP 1459/11A</name>
    <dbReference type="NCBI Taxonomy" id="282420"/>
    <lineage>
        <taxon>Bacteria</taxon>
        <taxon>Bacillati</taxon>
        <taxon>Cyanobacteriota</taxon>
        <taxon>Cyanophyceae</taxon>
        <taxon>Oscillatoriophycideae</taxon>
        <taxon>Oscillatoriales</taxon>
        <taxon>Microcoleaceae</taxon>
        <taxon>Planktothrix</taxon>
    </lineage>
</organism>
<accession>A0A4V0XUD0</accession>
<dbReference type="RefSeq" id="WP_026787393.1">
    <property type="nucleotide sequence ID" value="NZ_BJCD01000034.1"/>
</dbReference>
<evidence type="ECO:0000313" key="1">
    <source>
        <dbReference type="EMBL" id="GDZ93409.1"/>
    </source>
</evidence>
<proteinExistence type="predicted"/>
<dbReference type="AlphaFoldDB" id="A0A4V0XUD0"/>
<dbReference type="EMBL" id="BJCD01000034">
    <property type="protein sequence ID" value="GDZ93409.1"/>
    <property type="molecule type" value="Genomic_DNA"/>
</dbReference>
<evidence type="ECO:0000313" key="2">
    <source>
        <dbReference type="Proteomes" id="UP000299794"/>
    </source>
</evidence>
<comment type="caution">
    <text evidence="1">The sequence shown here is derived from an EMBL/GenBank/DDBJ whole genome shotgun (WGS) entry which is preliminary data.</text>
</comment>
<dbReference type="Proteomes" id="UP000299794">
    <property type="component" value="Unassembled WGS sequence"/>
</dbReference>
<sequence length="72" mass="8453">MLKQPLSNLNFEELKTLIVSIVDERLREQKIIKQSSNQHQLTEIFKSIDSHIWNPPNSVPSTLKLLQEDRNK</sequence>